<dbReference type="STRING" id="3871.A0A1J7GVV2"/>
<dbReference type="GO" id="GO:0006629">
    <property type="term" value="P:lipid metabolic process"/>
    <property type="evidence" value="ECO:0007669"/>
    <property type="project" value="InterPro"/>
</dbReference>
<dbReference type="PANTHER" id="PTHR13593">
    <property type="match status" value="1"/>
</dbReference>
<dbReference type="GO" id="GO:0008081">
    <property type="term" value="F:phosphoric diester hydrolase activity"/>
    <property type="evidence" value="ECO:0007669"/>
    <property type="project" value="InterPro"/>
</dbReference>
<evidence type="ECO:0000313" key="4">
    <source>
        <dbReference type="Proteomes" id="UP000188354"/>
    </source>
</evidence>
<dbReference type="InterPro" id="IPR051057">
    <property type="entry name" value="PI-PLC_domain"/>
</dbReference>
<sequence length="174" mass="19626">MNADGNDGLVKGKCSQRKESSPLNDKRKSLVLVNHFKTVPVKAFTAKDNSKNLIDMLSTCYGAAGNRWANFVAVDFYKKCQGGGAFEATDKLNWRLMCGCDDLHACAVSLFTNLLVIWFNCGTFIMFNMLYQLYMNLCIKLLETIGIYKLIDTPMLKNMNVVYMNALLSYVRKS</sequence>
<dbReference type="Proteomes" id="UP000188354">
    <property type="component" value="Chromosome LG09"/>
</dbReference>
<dbReference type="InterPro" id="IPR017946">
    <property type="entry name" value="PLC-like_Pdiesterase_TIM-brl"/>
</dbReference>
<keyword evidence="4" id="KW-1185">Reference proteome</keyword>
<protein>
    <submittedName>
        <fullName evidence="3">Uncharacterized protein</fullName>
    </submittedName>
</protein>
<gene>
    <name evidence="3" type="ORF">TanjilG_06146</name>
</gene>
<dbReference type="AlphaFoldDB" id="A0A1J7GVV2"/>
<keyword evidence="2" id="KW-0812">Transmembrane</keyword>
<dbReference type="Gramene" id="OIW04704">
    <property type="protein sequence ID" value="OIW04704"/>
    <property type="gene ID" value="TanjilG_06146"/>
</dbReference>
<organism evidence="3 4">
    <name type="scientific">Lupinus angustifolius</name>
    <name type="common">Narrow-leaved blue lupine</name>
    <dbReference type="NCBI Taxonomy" id="3871"/>
    <lineage>
        <taxon>Eukaryota</taxon>
        <taxon>Viridiplantae</taxon>
        <taxon>Streptophyta</taxon>
        <taxon>Embryophyta</taxon>
        <taxon>Tracheophyta</taxon>
        <taxon>Spermatophyta</taxon>
        <taxon>Magnoliopsida</taxon>
        <taxon>eudicotyledons</taxon>
        <taxon>Gunneridae</taxon>
        <taxon>Pentapetalae</taxon>
        <taxon>rosids</taxon>
        <taxon>fabids</taxon>
        <taxon>Fabales</taxon>
        <taxon>Fabaceae</taxon>
        <taxon>Papilionoideae</taxon>
        <taxon>50 kb inversion clade</taxon>
        <taxon>genistoids sensu lato</taxon>
        <taxon>core genistoids</taxon>
        <taxon>Genisteae</taxon>
        <taxon>Lupinus</taxon>
    </lineage>
</organism>
<accession>A0A1J7GVV2</accession>
<dbReference type="PANTHER" id="PTHR13593:SF51">
    <property type="entry name" value="F21F23.12 PROTEIN"/>
    <property type="match status" value="1"/>
</dbReference>
<evidence type="ECO:0000256" key="1">
    <source>
        <dbReference type="SAM" id="MobiDB-lite"/>
    </source>
</evidence>
<proteinExistence type="predicted"/>
<keyword evidence="2" id="KW-0472">Membrane</keyword>
<keyword evidence="2" id="KW-1133">Transmembrane helix</keyword>
<reference evidence="3 4" key="1">
    <citation type="journal article" date="2017" name="Plant Biotechnol. J.">
        <title>A comprehensive draft genome sequence for lupin (Lupinus angustifolius), an emerging health food: insights into plant-microbe interactions and legume evolution.</title>
        <authorList>
            <person name="Hane J.K."/>
            <person name="Ming Y."/>
            <person name="Kamphuis L.G."/>
            <person name="Nelson M.N."/>
            <person name="Garg G."/>
            <person name="Atkins C.A."/>
            <person name="Bayer P.E."/>
            <person name="Bravo A."/>
            <person name="Bringans S."/>
            <person name="Cannon S."/>
            <person name="Edwards D."/>
            <person name="Foley R."/>
            <person name="Gao L.L."/>
            <person name="Harrison M.J."/>
            <person name="Huang W."/>
            <person name="Hurgobin B."/>
            <person name="Li S."/>
            <person name="Liu C.W."/>
            <person name="McGrath A."/>
            <person name="Morahan G."/>
            <person name="Murray J."/>
            <person name="Weller J."/>
            <person name="Jian J."/>
            <person name="Singh K.B."/>
        </authorList>
    </citation>
    <scope>NUCLEOTIDE SEQUENCE [LARGE SCALE GENOMIC DNA]</scope>
    <source>
        <strain evidence="4">cv. Tanjil</strain>
        <tissue evidence="3">Whole plant</tissue>
    </source>
</reference>
<feature type="region of interest" description="Disordered" evidence="1">
    <location>
        <begin position="1"/>
        <end position="22"/>
    </location>
</feature>
<dbReference type="EMBL" id="CM007369">
    <property type="protein sequence ID" value="OIW04704.1"/>
    <property type="molecule type" value="Genomic_DNA"/>
</dbReference>
<name>A0A1J7GVV2_LUPAN</name>
<evidence type="ECO:0000256" key="2">
    <source>
        <dbReference type="SAM" id="Phobius"/>
    </source>
</evidence>
<dbReference type="Pfam" id="PF26178">
    <property type="entry name" value="PI-PLC_cat"/>
    <property type="match status" value="1"/>
</dbReference>
<evidence type="ECO:0000313" key="3">
    <source>
        <dbReference type="EMBL" id="OIW04704.1"/>
    </source>
</evidence>
<feature type="transmembrane region" description="Helical" evidence="2">
    <location>
        <begin position="105"/>
        <end position="127"/>
    </location>
</feature>
<dbReference type="SUPFAM" id="SSF51695">
    <property type="entry name" value="PLC-like phosphodiesterases"/>
    <property type="match status" value="1"/>
</dbReference>